<keyword evidence="2" id="KW-1185">Reference proteome</keyword>
<evidence type="ECO:0000313" key="2">
    <source>
        <dbReference type="Proteomes" id="UP000308199"/>
    </source>
</evidence>
<accession>A0A4S4KWF2</accession>
<protein>
    <submittedName>
        <fullName evidence="1">Uncharacterized protein</fullName>
    </submittedName>
</protein>
<organism evidence="1 2">
    <name type="scientific">Phellinidium pouzarii</name>
    <dbReference type="NCBI Taxonomy" id="167371"/>
    <lineage>
        <taxon>Eukaryota</taxon>
        <taxon>Fungi</taxon>
        <taxon>Dikarya</taxon>
        <taxon>Basidiomycota</taxon>
        <taxon>Agaricomycotina</taxon>
        <taxon>Agaricomycetes</taxon>
        <taxon>Hymenochaetales</taxon>
        <taxon>Hymenochaetaceae</taxon>
        <taxon>Phellinidium</taxon>
    </lineage>
</organism>
<dbReference type="EMBL" id="SGPK01000498">
    <property type="protein sequence ID" value="THH03119.1"/>
    <property type="molecule type" value="Genomic_DNA"/>
</dbReference>
<comment type="caution">
    <text evidence="1">The sequence shown here is derived from an EMBL/GenBank/DDBJ whole genome shotgun (WGS) entry which is preliminary data.</text>
</comment>
<proteinExistence type="predicted"/>
<gene>
    <name evidence="1" type="ORF">EW145_g6510</name>
</gene>
<dbReference type="Proteomes" id="UP000308199">
    <property type="component" value="Unassembled WGS sequence"/>
</dbReference>
<evidence type="ECO:0000313" key="1">
    <source>
        <dbReference type="EMBL" id="THH03119.1"/>
    </source>
</evidence>
<name>A0A4S4KWF2_9AGAM</name>
<reference evidence="1 2" key="1">
    <citation type="submission" date="2019-02" db="EMBL/GenBank/DDBJ databases">
        <title>Genome sequencing of the rare red list fungi Phellinidium pouzarii.</title>
        <authorList>
            <person name="Buettner E."/>
            <person name="Kellner H."/>
        </authorList>
    </citation>
    <scope>NUCLEOTIDE SEQUENCE [LARGE SCALE GENOMIC DNA]</scope>
    <source>
        <strain evidence="1 2">DSM 108285</strain>
    </source>
</reference>
<dbReference type="AlphaFoldDB" id="A0A4S4KWF2"/>
<sequence length="94" mass="9966">MPNVEHAPPIMLRTVAASPLSQATARTGSCGLWRSSSACVSAFWGLFLSFFSAHSGPTEDAYVYTPKPYLPLSGMQPAVLEGVDLAITVVNPNI</sequence>